<proteinExistence type="predicted"/>
<dbReference type="Proteomes" id="UP000735302">
    <property type="component" value="Unassembled WGS sequence"/>
</dbReference>
<feature type="signal peptide" evidence="1">
    <location>
        <begin position="1"/>
        <end position="24"/>
    </location>
</feature>
<keyword evidence="3" id="KW-1185">Reference proteome</keyword>
<evidence type="ECO:0000313" key="3">
    <source>
        <dbReference type="Proteomes" id="UP000735302"/>
    </source>
</evidence>
<dbReference type="SUPFAM" id="SSF52540">
    <property type="entry name" value="P-loop containing nucleoside triphosphate hydrolases"/>
    <property type="match status" value="1"/>
</dbReference>
<reference evidence="2 3" key="1">
    <citation type="journal article" date="2021" name="Elife">
        <title>Chloroplast acquisition without the gene transfer in kleptoplastic sea slugs, Plakobranchus ocellatus.</title>
        <authorList>
            <person name="Maeda T."/>
            <person name="Takahashi S."/>
            <person name="Yoshida T."/>
            <person name="Shimamura S."/>
            <person name="Takaki Y."/>
            <person name="Nagai Y."/>
            <person name="Toyoda A."/>
            <person name="Suzuki Y."/>
            <person name="Arimoto A."/>
            <person name="Ishii H."/>
            <person name="Satoh N."/>
            <person name="Nishiyama T."/>
            <person name="Hasebe M."/>
            <person name="Maruyama T."/>
            <person name="Minagawa J."/>
            <person name="Obokata J."/>
            <person name="Shigenobu S."/>
        </authorList>
    </citation>
    <scope>NUCLEOTIDE SEQUENCE [LARGE SCALE GENOMIC DNA]</scope>
</reference>
<dbReference type="InterPro" id="IPR027417">
    <property type="entry name" value="P-loop_NTPase"/>
</dbReference>
<feature type="chain" id="PRO_5044011056" description="Sulfotransferase domain-containing protein" evidence="1">
    <location>
        <begin position="25"/>
        <end position="172"/>
    </location>
</feature>
<evidence type="ECO:0008006" key="4">
    <source>
        <dbReference type="Google" id="ProtNLM"/>
    </source>
</evidence>
<evidence type="ECO:0000313" key="2">
    <source>
        <dbReference type="EMBL" id="GFN86506.1"/>
    </source>
</evidence>
<organism evidence="2 3">
    <name type="scientific">Plakobranchus ocellatus</name>
    <dbReference type="NCBI Taxonomy" id="259542"/>
    <lineage>
        <taxon>Eukaryota</taxon>
        <taxon>Metazoa</taxon>
        <taxon>Spiralia</taxon>
        <taxon>Lophotrochozoa</taxon>
        <taxon>Mollusca</taxon>
        <taxon>Gastropoda</taxon>
        <taxon>Heterobranchia</taxon>
        <taxon>Euthyneura</taxon>
        <taxon>Panpulmonata</taxon>
        <taxon>Sacoglossa</taxon>
        <taxon>Placobranchoidea</taxon>
        <taxon>Plakobranchidae</taxon>
        <taxon>Plakobranchus</taxon>
    </lineage>
</organism>
<name>A0AAV3YU78_9GAST</name>
<dbReference type="Gene3D" id="3.40.50.300">
    <property type="entry name" value="P-loop containing nucleotide triphosphate hydrolases"/>
    <property type="match status" value="1"/>
</dbReference>
<dbReference type="GO" id="GO:0006790">
    <property type="term" value="P:sulfur compound metabolic process"/>
    <property type="evidence" value="ECO:0007669"/>
    <property type="project" value="TreeGrafter"/>
</dbReference>
<gene>
    <name evidence="2" type="ORF">PoB_001301200</name>
</gene>
<dbReference type="InterPro" id="IPR051135">
    <property type="entry name" value="Gal/GlcNAc/GalNAc_ST"/>
</dbReference>
<comment type="caution">
    <text evidence="2">The sequence shown here is derived from an EMBL/GenBank/DDBJ whole genome shotgun (WGS) entry which is preliminary data.</text>
</comment>
<dbReference type="GO" id="GO:0001517">
    <property type="term" value="F:N-acetylglucosamine 6-O-sulfotransferase activity"/>
    <property type="evidence" value="ECO:0007669"/>
    <property type="project" value="TreeGrafter"/>
</dbReference>
<accession>A0AAV3YU78</accession>
<dbReference type="PANTHER" id="PTHR10704">
    <property type="entry name" value="CARBOHYDRATE SULFOTRANSFERASE"/>
    <property type="match status" value="1"/>
</dbReference>
<dbReference type="AlphaFoldDB" id="A0AAV3YU78"/>
<keyword evidence="1" id="KW-0732">Signal</keyword>
<evidence type="ECO:0000256" key="1">
    <source>
        <dbReference type="SAM" id="SignalP"/>
    </source>
</evidence>
<protein>
    <recommendedName>
        <fullName evidence="4">Sulfotransferase domain-containing protein</fullName>
    </recommendedName>
</protein>
<dbReference type="GO" id="GO:0006044">
    <property type="term" value="P:N-acetylglucosamine metabolic process"/>
    <property type="evidence" value="ECO:0007669"/>
    <property type="project" value="TreeGrafter"/>
</dbReference>
<dbReference type="PANTHER" id="PTHR10704:SF44">
    <property type="entry name" value="LD35051P-RELATED"/>
    <property type="match status" value="1"/>
</dbReference>
<sequence length="172" mass="19724">MQRTYYYGAIICVSLLFILLLLQSQIPSSSIIPQGSLQQKPLNLSNLTQQQRQQLNDSANVPDGNKLKTHLTKNDECKSGSPHQVILLTYGRSGSSLTSDIISEHPDVFFYYEPLHNLAKSFRPQQREHWRKTNRYLHVPDCMEFAVLPQLTNLWSCDVFWCPDCMELAALP</sequence>
<dbReference type="EMBL" id="BLXT01001539">
    <property type="protein sequence ID" value="GFN86506.1"/>
    <property type="molecule type" value="Genomic_DNA"/>
</dbReference>